<reference evidence="2" key="1">
    <citation type="journal article" date="2019" name="Int. J. Syst. Evol. Microbiol.">
        <title>The Global Catalogue of Microorganisms (GCM) 10K type strain sequencing project: providing services to taxonomists for standard genome sequencing and annotation.</title>
        <authorList>
            <consortium name="The Broad Institute Genomics Platform"/>
            <consortium name="The Broad Institute Genome Sequencing Center for Infectious Disease"/>
            <person name="Wu L."/>
            <person name="Ma J."/>
        </authorList>
    </citation>
    <scope>NUCLEOTIDE SEQUENCE [LARGE SCALE GENOMIC DNA]</scope>
    <source>
        <strain evidence="2">JCM 3146</strain>
    </source>
</reference>
<dbReference type="Proteomes" id="UP001501822">
    <property type="component" value="Unassembled WGS sequence"/>
</dbReference>
<proteinExistence type="predicted"/>
<sequence>MCSERDADGLGQVLDGIVALAGADNDPSFPGALIRVLLDGLHPKAAGP</sequence>
<dbReference type="EMBL" id="BAAABM010000009">
    <property type="protein sequence ID" value="GAA0327583.1"/>
    <property type="molecule type" value="Genomic_DNA"/>
</dbReference>
<organism evidence="1 2">
    <name type="scientific">Actinoallomurus spadix</name>
    <dbReference type="NCBI Taxonomy" id="79912"/>
    <lineage>
        <taxon>Bacteria</taxon>
        <taxon>Bacillati</taxon>
        <taxon>Actinomycetota</taxon>
        <taxon>Actinomycetes</taxon>
        <taxon>Streptosporangiales</taxon>
        <taxon>Thermomonosporaceae</taxon>
        <taxon>Actinoallomurus</taxon>
    </lineage>
</organism>
<evidence type="ECO:0000313" key="2">
    <source>
        <dbReference type="Proteomes" id="UP001501822"/>
    </source>
</evidence>
<protein>
    <submittedName>
        <fullName evidence="1">Uncharacterized protein</fullName>
    </submittedName>
</protein>
<gene>
    <name evidence="1" type="ORF">GCM10010151_16920</name>
</gene>
<accession>A0ABP3FVU7</accession>
<dbReference type="RefSeq" id="WP_252800925.1">
    <property type="nucleotide sequence ID" value="NZ_BAAABM010000009.1"/>
</dbReference>
<name>A0ABP3FVU7_9ACTN</name>
<comment type="caution">
    <text evidence="1">The sequence shown here is derived from an EMBL/GenBank/DDBJ whole genome shotgun (WGS) entry which is preliminary data.</text>
</comment>
<keyword evidence="2" id="KW-1185">Reference proteome</keyword>
<evidence type="ECO:0000313" key="1">
    <source>
        <dbReference type="EMBL" id="GAA0327583.1"/>
    </source>
</evidence>